<organism evidence="5 6">
    <name type="scientific">Lactobacillus psittaci DSM 15354</name>
    <dbReference type="NCBI Taxonomy" id="1122152"/>
    <lineage>
        <taxon>Bacteria</taxon>
        <taxon>Bacillati</taxon>
        <taxon>Bacillota</taxon>
        <taxon>Bacilli</taxon>
        <taxon>Lactobacillales</taxon>
        <taxon>Lactobacillaceae</taxon>
        <taxon>Lactobacillus</taxon>
    </lineage>
</organism>
<evidence type="ECO:0000256" key="3">
    <source>
        <dbReference type="ARBA" id="ARBA00022840"/>
    </source>
</evidence>
<reference evidence="5 6" key="1">
    <citation type="journal article" date="2015" name="Genome Announc.">
        <title>Expanding the biotechnology potential of lactobacilli through comparative genomics of 213 strains and associated genera.</title>
        <authorList>
            <person name="Sun Z."/>
            <person name="Harris H.M."/>
            <person name="McCann A."/>
            <person name="Guo C."/>
            <person name="Argimon S."/>
            <person name="Zhang W."/>
            <person name="Yang X."/>
            <person name="Jeffery I.B."/>
            <person name="Cooney J.C."/>
            <person name="Kagawa T.F."/>
            <person name="Liu W."/>
            <person name="Song Y."/>
            <person name="Salvetti E."/>
            <person name="Wrobel A."/>
            <person name="Rasinkangas P."/>
            <person name="Parkhill J."/>
            <person name="Rea M.C."/>
            <person name="O'Sullivan O."/>
            <person name="Ritari J."/>
            <person name="Douillard F.P."/>
            <person name="Paul Ross R."/>
            <person name="Yang R."/>
            <person name="Briner A.E."/>
            <person name="Felis G.E."/>
            <person name="de Vos W.M."/>
            <person name="Barrangou R."/>
            <person name="Klaenhammer T.R."/>
            <person name="Caufield P.W."/>
            <person name="Cui Y."/>
            <person name="Zhang H."/>
            <person name="O'Toole P.W."/>
        </authorList>
    </citation>
    <scope>NUCLEOTIDE SEQUENCE [LARGE SCALE GENOMIC DNA]</scope>
    <source>
        <strain evidence="5 6">DSM 15354</strain>
    </source>
</reference>
<feature type="domain" description="ABC transporter" evidence="4">
    <location>
        <begin position="5"/>
        <end position="225"/>
    </location>
</feature>
<dbReference type="CDD" id="cd03230">
    <property type="entry name" value="ABC_DR_subfamily_A"/>
    <property type="match status" value="1"/>
</dbReference>
<dbReference type="eggNOG" id="COG1131">
    <property type="taxonomic scope" value="Bacteria"/>
</dbReference>
<dbReference type="Gene3D" id="3.40.50.300">
    <property type="entry name" value="P-loop containing nucleotide triphosphate hydrolases"/>
    <property type="match status" value="1"/>
</dbReference>
<keyword evidence="1" id="KW-0813">Transport</keyword>
<sequence>MTYAIEVNNVSKSFNKKPVLSNINFKIEAGEIVALLGKNGAGKTTLIRLLNDLITKDSGTVKIFEQAKPDRNLIGVMSQNSVRLDRVKVKEAVNLARSFYQNPLPFEKLVELAGIETLLDKFTDKLSGGQLKRVSFAIVMAGNPKLVYLDEPTAGMDVDARNEFWQKINGFKKLGITFLITSHYPEELEKIAGRYLIINNHRLVFDGSLEQMKEQNQTVQVKFVSQLEKESFTELPAVVDINENNNHYTLKVNDLNLFLPSFIKYLNQVENLEIAQSNLESLMKKWMED</sequence>
<dbReference type="RefSeq" id="WP_027825366.1">
    <property type="nucleotide sequence ID" value="NZ_AZFB01000010.1"/>
</dbReference>
<comment type="caution">
    <text evidence="5">The sequence shown here is derived from an EMBL/GenBank/DDBJ whole genome shotgun (WGS) entry which is preliminary data.</text>
</comment>
<name>A0A0R1S7X8_9LACO</name>
<dbReference type="Proteomes" id="UP000051931">
    <property type="component" value="Unassembled WGS sequence"/>
</dbReference>
<evidence type="ECO:0000313" key="6">
    <source>
        <dbReference type="Proteomes" id="UP000051931"/>
    </source>
</evidence>
<gene>
    <name evidence="5" type="ORF">FC23_GL000304</name>
</gene>
<dbReference type="InterPro" id="IPR003439">
    <property type="entry name" value="ABC_transporter-like_ATP-bd"/>
</dbReference>
<dbReference type="InterPro" id="IPR017871">
    <property type="entry name" value="ABC_transporter-like_CS"/>
</dbReference>
<protein>
    <submittedName>
        <fullName evidence="5">ABC transporter, ATP-binding protein</fullName>
    </submittedName>
</protein>
<dbReference type="AlphaFoldDB" id="A0A0R1S7X8"/>
<dbReference type="PATRIC" id="fig|1122152.4.peg.309"/>
<dbReference type="InterPro" id="IPR003593">
    <property type="entry name" value="AAA+_ATPase"/>
</dbReference>
<dbReference type="GO" id="GO:0016887">
    <property type="term" value="F:ATP hydrolysis activity"/>
    <property type="evidence" value="ECO:0007669"/>
    <property type="project" value="InterPro"/>
</dbReference>
<evidence type="ECO:0000313" key="5">
    <source>
        <dbReference type="EMBL" id="KRL62360.1"/>
    </source>
</evidence>
<evidence type="ECO:0000256" key="1">
    <source>
        <dbReference type="ARBA" id="ARBA00022448"/>
    </source>
</evidence>
<dbReference type="Pfam" id="PF00005">
    <property type="entry name" value="ABC_tran"/>
    <property type="match status" value="1"/>
</dbReference>
<dbReference type="OrthoDB" id="9804819at2"/>
<dbReference type="SUPFAM" id="SSF52540">
    <property type="entry name" value="P-loop containing nucleoside triphosphate hydrolases"/>
    <property type="match status" value="1"/>
</dbReference>
<keyword evidence="3 5" id="KW-0067">ATP-binding</keyword>
<proteinExistence type="predicted"/>
<dbReference type="SMART" id="SM00382">
    <property type="entry name" value="AAA"/>
    <property type="match status" value="1"/>
</dbReference>
<evidence type="ECO:0000259" key="4">
    <source>
        <dbReference type="PROSITE" id="PS50893"/>
    </source>
</evidence>
<accession>A0A0R1S7X8</accession>
<dbReference type="PROSITE" id="PS00211">
    <property type="entry name" value="ABC_TRANSPORTER_1"/>
    <property type="match status" value="1"/>
</dbReference>
<dbReference type="InterPro" id="IPR027417">
    <property type="entry name" value="P-loop_NTPase"/>
</dbReference>
<dbReference type="PANTHER" id="PTHR42711">
    <property type="entry name" value="ABC TRANSPORTER ATP-BINDING PROTEIN"/>
    <property type="match status" value="1"/>
</dbReference>
<keyword evidence="2" id="KW-0547">Nucleotide-binding</keyword>
<dbReference type="InterPro" id="IPR050763">
    <property type="entry name" value="ABC_transporter_ATP-binding"/>
</dbReference>
<dbReference type="EMBL" id="AZFB01000010">
    <property type="protein sequence ID" value="KRL62360.1"/>
    <property type="molecule type" value="Genomic_DNA"/>
</dbReference>
<dbReference type="GO" id="GO:0005524">
    <property type="term" value="F:ATP binding"/>
    <property type="evidence" value="ECO:0007669"/>
    <property type="project" value="UniProtKB-KW"/>
</dbReference>
<evidence type="ECO:0000256" key="2">
    <source>
        <dbReference type="ARBA" id="ARBA00022741"/>
    </source>
</evidence>
<dbReference type="PANTHER" id="PTHR42711:SF17">
    <property type="entry name" value="ABC TRANSPORTER ATP-BINDING PROTEIN"/>
    <property type="match status" value="1"/>
</dbReference>
<keyword evidence="6" id="KW-1185">Reference proteome</keyword>
<dbReference type="PROSITE" id="PS50893">
    <property type="entry name" value="ABC_TRANSPORTER_2"/>
    <property type="match status" value="1"/>
</dbReference>
<dbReference type="STRING" id="1122152.GCA_000425905_00056"/>